<dbReference type="SUPFAM" id="SSF48163">
    <property type="entry name" value="An anticodon-binding domain of class I aminoacyl-tRNA synthetases"/>
    <property type="match status" value="1"/>
</dbReference>
<evidence type="ECO:0000256" key="2">
    <source>
        <dbReference type="ARBA" id="ARBA00022490"/>
    </source>
</evidence>
<dbReference type="GO" id="GO:0008270">
    <property type="term" value="F:zinc ion binding"/>
    <property type="evidence" value="ECO:0007669"/>
    <property type="project" value="InterPro"/>
</dbReference>
<dbReference type="Pfam" id="PF19269">
    <property type="entry name" value="Anticodon_2"/>
    <property type="match status" value="1"/>
</dbReference>
<keyword evidence="5 8" id="KW-0067">ATP-binding</keyword>
<dbReference type="InterPro" id="IPR020751">
    <property type="entry name" value="aa-tRNA-synth_I_codon-bd_sub2"/>
</dbReference>
<dbReference type="PANTHER" id="PTHR43311">
    <property type="entry name" value="GLUTAMATE--TRNA LIGASE"/>
    <property type="match status" value="1"/>
</dbReference>
<comment type="subcellular location">
    <subcellularLocation>
        <location evidence="8">Cytoplasm</location>
    </subcellularLocation>
</comment>
<comment type="subunit">
    <text evidence="8">Monomer.</text>
</comment>
<dbReference type="EMBL" id="QZEZ01000001">
    <property type="protein sequence ID" value="RJK98227.1"/>
    <property type="molecule type" value="Genomic_DNA"/>
</dbReference>
<evidence type="ECO:0000256" key="3">
    <source>
        <dbReference type="ARBA" id="ARBA00022598"/>
    </source>
</evidence>
<dbReference type="InterPro" id="IPR049940">
    <property type="entry name" value="GluQ/Sye"/>
</dbReference>
<name>A0A3A3Z8I7_9ACTN</name>
<dbReference type="Proteomes" id="UP000265614">
    <property type="component" value="Unassembled WGS sequence"/>
</dbReference>
<dbReference type="PANTHER" id="PTHR43311:SF2">
    <property type="entry name" value="GLUTAMATE--TRNA LIGASE, MITOCHONDRIAL-RELATED"/>
    <property type="match status" value="1"/>
</dbReference>
<sequence length="494" mass="54987">MAEGSSVRVRFAPSPSGDLHVGNIRTALYDWAYARHTGGTFVFRIEDTDRSRVTDEYIAAAAETLRWLGLDWDEGPEVGGDRGPYQQSQRMDLYREWAQRFLDEGHAYRCYCSPEELDERREEQKRKGLPPGYDGRCRTLSAEQVAAFEAEGRQPVLRFRMPEGSTTFVDAIRGEVTFDHANVPDFVLVRADGYPLYTLAVAVDDVLMGITHILRGEDLLSSTPRQIAVYRAMGVTEERTPVFGHLPFVMGQDNVKLSKRNGEVSIAWYRREGFLPEALCNYLALLGWSPGEDREDFTLEEMARDFTIERVGKNPARFDMKKLEAINGDKVRALPLEDFVGRILPFLQQAGLVSAEPTAQERALVEGLAPHVQERIARLSEVPGLMAFLLVDDAHFTVDPEAAARLLTPEQRPVLEASVAALEALGEWTHGAIEAALRSALLADGLGLKPKHAFGPVRVAVTGARISPPLFESMELLGRERSLARLRAALEQAA</sequence>
<evidence type="ECO:0000256" key="5">
    <source>
        <dbReference type="ARBA" id="ARBA00022840"/>
    </source>
</evidence>
<comment type="caution">
    <text evidence="8">Lacks conserved residue(s) required for the propagation of feature annotation.</text>
</comment>
<dbReference type="InterPro" id="IPR020058">
    <property type="entry name" value="Glu/Gln-tRNA-synth_Ib_cat-dom"/>
</dbReference>
<dbReference type="InterPro" id="IPR020752">
    <property type="entry name" value="Glu-tRNA-synth_I_codon-bd_sub1"/>
</dbReference>
<dbReference type="GO" id="GO:0000049">
    <property type="term" value="F:tRNA binding"/>
    <property type="evidence" value="ECO:0007669"/>
    <property type="project" value="InterPro"/>
</dbReference>
<keyword evidence="7 8" id="KW-0030">Aminoacyl-tRNA synthetase</keyword>
<evidence type="ECO:0000256" key="1">
    <source>
        <dbReference type="ARBA" id="ARBA00007894"/>
    </source>
</evidence>
<feature type="binding site" evidence="8">
    <location>
        <position position="259"/>
    </location>
    <ligand>
        <name>ATP</name>
        <dbReference type="ChEBI" id="CHEBI:30616"/>
    </ligand>
</feature>
<dbReference type="GO" id="GO:0004818">
    <property type="term" value="F:glutamate-tRNA ligase activity"/>
    <property type="evidence" value="ECO:0007669"/>
    <property type="project" value="UniProtKB-UniRule"/>
</dbReference>
<dbReference type="PRINTS" id="PR00987">
    <property type="entry name" value="TRNASYNTHGLU"/>
</dbReference>
<evidence type="ECO:0000259" key="10">
    <source>
        <dbReference type="Pfam" id="PF19269"/>
    </source>
</evidence>
<dbReference type="SUPFAM" id="SSF52374">
    <property type="entry name" value="Nucleotidylyl transferase"/>
    <property type="match status" value="1"/>
</dbReference>
<dbReference type="InterPro" id="IPR000924">
    <property type="entry name" value="Glu/Gln-tRNA-synth"/>
</dbReference>
<proteinExistence type="inferred from homology"/>
<evidence type="ECO:0000256" key="4">
    <source>
        <dbReference type="ARBA" id="ARBA00022741"/>
    </source>
</evidence>
<dbReference type="Pfam" id="PF00749">
    <property type="entry name" value="tRNA-synt_1c"/>
    <property type="match status" value="1"/>
</dbReference>
<evidence type="ECO:0000256" key="7">
    <source>
        <dbReference type="ARBA" id="ARBA00023146"/>
    </source>
</evidence>
<organism evidence="11 12">
    <name type="scientific">Vallicoccus soli</name>
    <dbReference type="NCBI Taxonomy" id="2339232"/>
    <lineage>
        <taxon>Bacteria</taxon>
        <taxon>Bacillati</taxon>
        <taxon>Actinomycetota</taxon>
        <taxon>Actinomycetes</taxon>
        <taxon>Motilibacterales</taxon>
        <taxon>Vallicoccaceae</taxon>
        <taxon>Vallicoccus</taxon>
    </lineage>
</organism>
<keyword evidence="3 8" id="KW-0436">Ligase</keyword>
<dbReference type="InterPro" id="IPR001412">
    <property type="entry name" value="aa-tRNA-synth_I_CS"/>
</dbReference>
<dbReference type="CDD" id="cd00808">
    <property type="entry name" value="GluRS_core"/>
    <property type="match status" value="1"/>
</dbReference>
<feature type="domain" description="Glutamyl/glutaminyl-tRNA synthetase class Ib catalytic" evidence="9">
    <location>
        <begin position="7"/>
        <end position="324"/>
    </location>
</feature>
<reference evidence="11 12" key="1">
    <citation type="submission" date="2018-09" db="EMBL/GenBank/DDBJ databases">
        <title>YIM 75000 draft genome.</title>
        <authorList>
            <person name="Tang S."/>
            <person name="Feng Y."/>
        </authorList>
    </citation>
    <scope>NUCLEOTIDE SEQUENCE [LARGE SCALE GENOMIC DNA]</scope>
    <source>
        <strain evidence="11 12">YIM 75000</strain>
    </source>
</reference>
<feature type="domain" description="Aminoacyl-tRNA synthetase class I anticodon-binding" evidence="10">
    <location>
        <begin position="339"/>
        <end position="490"/>
    </location>
</feature>
<dbReference type="InterPro" id="IPR014729">
    <property type="entry name" value="Rossmann-like_a/b/a_fold"/>
</dbReference>
<dbReference type="Gene3D" id="3.40.50.620">
    <property type="entry name" value="HUPs"/>
    <property type="match status" value="1"/>
</dbReference>
<feature type="short sequence motif" description="'KMSKS' region" evidence="8">
    <location>
        <begin position="256"/>
        <end position="260"/>
    </location>
</feature>
<evidence type="ECO:0000256" key="6">
    <source>
        <dbReference type="ARBA" id="ARBA00022917"/>
    </source>
</evidence>
<evidence type="ECO:0000259" key="9">
    <source>
        <dbReference type="Pfam" id="PF00749"/>
    </source>
</evidence>
<comment type="caution">
    <text evidence="11">The sequence shown here is derived from an EMBL/GenBank/DDBJ whole genome shotgun (WGS) entry which is preliminary data.</text>
</comment>
<dbReference type="InterPro" id="IPR004527">
    <property type="entry name" value="Glu-tRNA-ligase_bac/mito"/>
</dbReference>
<feature type="short sequence motif" description="'HIGH' region" evidence="8">
    <location>
        <begin position="13"/>
        <end position="23"/>
    </location>
</feature>
<keyword evidence="4 8" id="KW-0547">Nucleotide-binding</keyword>
<dbReference type="AlphaFoldDB" id="A0A3A3Z8I7"/>
<dbReference type="NCBIfam" id="TIGR00464">
    <property type="entry name" value="gltX_bact"/>
    <property type="match status" value="1"/>
</dbReference>
<dbReference type="InterPro" id="IPR008925">
    <property type="entry name" value="aa_tRNA-synth_I_cd-bd_sf"/>
</dbReference>
<keyword evidence="2 8" id="KW-0963">Cytoplasm</keyword>
<dbReference type="FunFam" id="3.40.50.620:FF:000149">
    <property type="entry name" value="Glutamate--tRNA ligase"/>
    <property type="match status" value="1"/>
</dbReference>
<keyword evidence="6 8" id="KW-0648">Protein biosynthesis</keyword>
<evidence type="ECO:0000313" key="12">
    <source>
        <dbReference type="Proteomes" id="UP000265614"/>
    </source>
</evidence>
<dbReference type="Gene3D" id="1.10.8.70">
    <property type="entry name" value="Glutamate-tRNA synthetase, class I, anticodon-binding domain 1"/>
    <property type="match status" value="1"/>
</dbReference>
<keyword evidence="12" id="KW-1185">Reference proteome</keyword>
<protein>
    <recommendedName>
        <fullName evidence="8">Glutamate--tRNA ligase</fullName>
        <ecNumber evidence="8">6.1.1.17</ecNumber>
    </recommendedName>
    <alternativeName>
        <fullName evidence="8">Glutamyl-tRNA synthetase</fullName>
        <shortName evidence="8">GluRS</shortName>
    </alternativeName>
</protein>
<dbReference type="GO" id="GO:0005829">
    <property type="term" value="C:cytosol"/>
    <property type="evidence" value="ECO:0007669"/>
    <property type="project" value="TreeGrafter"/>
</dbReference>
<evidence type="ECO:0000256" key="8">
    <source>
        <dbReference type="HAMAP-Rule" id="MF_00022"/>
    </source>
</evidence>
<accession>A0A3A3Z8I7</accession>
<dbReference type="HAMAP" id="MF_00022">
    <property type="entry name" value="Glu_tRNA_synth_type1"/>
    <property type="match status" value="1"/>
</dbReference>
<dbReference type="InterPro" id="IPR045462">
    <property type="entry name" value="aa-tRNA-synth_I_cd-bd"/>
</dbReference>
<dbReference type="GO" id="GO:0005524">
    <property type="term" value="F:ATP binding"/>
    <property type="evidence" value="ECO:0007669"/>
    <property type="project" value="UniProtKB-UniRule"/>
</dbReference>
<comment type="function">
    <text evidence="8">Catalyzes the attachment of glutamate to tRNA(Glu) in a two-step reaction: glutamate is first activated by ATP to form Glu-AMP and then transferred to the acceptor end of tRNA(Glu).</text>
</comment>
<dbReference type="InterPro" id="IPR033910">
    <property type="entry name" value="GluRS_core"/>
</dbReference>
<dbReference type="Gene3D" id="1.10.10.350">
    <property type="match status" value="1"/>
</dbReference>
<dbReference type="EC" id="6.1.1.17" evidence="8"/>
<dbReference type="GO" id="GO:0006424">
    <property type="term" value="P:glutamyl-tRNA aminoacylation"/>
    <property type="evidence" value="ECO:0007669"/>
    <property type="project" value="UniProtKB-UniRule"/>
</dbReference>
<comment type="similarity">
    <text evidence="1 8">Belongs to the class-I aminoacyl-tRNA synthetase family. Glutamate--tRNA ligase type 1 subfamily.</text>
</comment>
<dbReference type="PROSITE" id="PS00178">
    <property type="entry name" value="AA_TRNA_LIGASE_I"/>
    <property type="match status" value="1"/>
</dbReference>
<dbReference type="OrthoDB" id="9807503at2"/>
<dbReference type="RefSeq" id="WP_119949152.1">
    <property type="nucleotide sequence ID" value="NZ_QZEZ01000001.1"/>
</dbReference>
<gene>
    <name evidence="8" type="primary">gltX</name>
    <name evidence="11" type="ORF">D5H78_04850</name>
</gene>
<evidence type="ECO:0000313" key="11">
    <source>
        <dbReference type="EMBL" id="RJK98227.1"/>
    </source>
</evidence>
<comment type="catalytic activity">
    <reaction evidence="8">
        <text>tRNA(Glu) + L-glutamate + ATP = L-glutamyl-tRNA(Glu) + AMP + diphosphate</text>
        <dbReference type="Rhea" id="RHEA:23540"/>
        <dbReference type="Rhea" id="RHEA-COMP:9663"/>
        <dbReference type="Rhea" id="RHEA-COMP:9680"/>
        <dbReference type="ChEBI" id="CHEBI:29985"/>
        <dbReference type="ChEBI" id="CHEBI:30616"/>
        <dbReference type="ChEBI" id="CHEBI:33019"/>
        <dbReference type="ChEBI" id="CHEBI:78442"/>
        <dbReference type="ChEBI" id="CHEBI:78520"/>
        <dbReference type="ChEBI" id="CHEBI:456215"/>
        <dbReference type="EC" id="6.1.1.17"/>
    </reaction>
</comment>